<evidence type="ECO:0000259" key="1">
    <source>
        <dbReference type="PROSITE" id="PS51388"/>
    </source>
</evidence>
<dbReference type="Gene3D" id="3.40.50.300">
    <property type="entry name" value="P-loop containing nucleotide triphosphate hydrolases"/>
    <property type="match status" value="1"/>
</dbReference>
<dbReference type="PROSITE" id="PS51388">
    <property type="entry name" value="GED"/>
    <property type="match status" value="1"/>
</dbReference>
<accession>A0A4P9W159</accession>
<sequence>MSGHLWCILVGDPSSGKTSVVETLSGIAVPRGDPIRCAIKIRMTNGAPGSAFEARVFAVNTPGDVNHVSSPDGIAAVVEEKAKTLARAKSGKSAAEVVRSDSKKSVADLEVTKSSALKRIQNIDPTGQRTISVLIKPDLLEGRPTPSISSSLADAFSIGHNSLVTLLSRIAQLRRRKMLPKLKVDIHGAISSTSAELAVLGPDPSRNVDQSRASLAKAWRANSEVLSDATTGRYSHPVFKYTELLLRSRAKALSEDFKAAVDATKPDFRSPEFVADLVESGSQFRDSQLPGLVNRSLFDYRVARFVEAWTAGTAELSKNVHDLVVTASRATRKSRVARRQADDGWERIAASFESEAQLFFSNSAFGAAVERINREKAAKEKKTQSLNEEELSCPLDEIRSIYEKRIASKIEGVAAHYKGLKFDALPVSERNISDIFDNPVAKAETHNIILNEFAFASPEPPLSTESAHAEAEYLASMLEAYWQLTSSRVADAVIGHVNTSVVRGFPAKLDLKVQALLSDEAFVVIITEEDSALQRRRELLQSRIKGLFAVKEELAVFAW</sequence>
<dbReference type="Pfam" id="PF02212">
    <property type="entry name" value="GED"/>
    <property type="match status" value="1"/>
</dbReference>
<name>A0A4P9W159_9FUNG</name>
<organism evidence="2 3">
    <name type="scientific">Blyttiomyces helicus</name>
    <dbReference type="NCBI Taxonomy" id="388810"/>
    <lineage>
        <taxon>Eukaryota</taxon>
        <taxon>Fungi</taxon>
        <taxon>Fungi incertae sedis</taxon>
        <taxon>Chytridiomycota</taxon>
        <taxon>Chytridiomycota incertae sedis</taxon>
        <taxon>Chytridiomycetes</taxon>
        <taxon>Chytridiomycetes incertae sedis</taxon>
        <taxon>Blyttiomyces</taxon>
    </lineage>
</organism>
<dbReference type="SUPFAM" id="SSF52540">
    <property type="entry name" value="P-loop containing nucleoside triphosphate hydrolases"/>
    <property type="match status" value="1"/>
</dbReference>
<evidence type="ECO:0000313" key="2">
    <source>
        <dbReference type="EMBL" id="RKO85911.1"/>
    </source>
</evidence>
<dbReference type="GO" id="GO:0005874">
    <property type="term" value="C:microtubule"/>
    <property type="evidence" value="ECO:0007669"/>
    <property type="project" value="TreeGrafter"/>
</dbReference>
<dbReference type="EMBL" id="KZ998629">
    <property type="protein sequence ID" value="RKO85911.1"/>
    <property type="molecule type" value="Genomic_DNA"/>
</dbReference>
<dbReference type="GO" id="GO:0008017">
    <property type="term" value="F:microtubule binding"/>
    <property type="evidence" value="ECO:0007669"/>
    <property type="project" value="TreeGrafter"/>
</dbReference>
<dbReference type="InterPro" id="IPR020850">
    <property type="entry name" value="GED_dom"/>
</dbReference>
<dbReference type="GO" id="GO:0005525">
    <property type="term" value="F:GTP binding"/>
    <property type="evidence" value="ECO:0007669"/>
    <property type="project" value="InterPro"/>
</dbReference>
<feature type="domain" description="GED" evidence="1">
    <location>
        <begin position="471"/>
        <end position="559"/>
    </location>
</feature>
<gene>
    <name evidence="2" type="ORF">BDK51DRAFT_32046</name>
</gene>
<dbReference type="PANTHER" id="PTHR11566">
    <property type="entry name" value="DYNAMIN"/>
    <property type="match status" value="1"/>
</dbReference>
<dbReference type="InterPro" id="IPR003130">
    <property type="entry name" value="GED"/>
</dbReference>
<dbReference type="Proteomes" id="UP000269721">
    <property type="component" value="Unassembled WGS sequence"/>
</dbReference>
<proteinExistence type="predicted"/>
<dbReference type="Gene3D" id="1.20.120.1240">
    <property type="entry name" value="Dynamin, middle domain"/>
    <property type="match status" value="1"/>
</dbReference>
<keyword evidence="3" id="KW-1185">Reference proteome</keyword>
<protein>
    <recommendedName>
        <fullName evidence="1">GED domain-containing protein</fullName>
    </recommendedName>
</protein>
<reference evidence="3" key="1">
    <citation type="journal article" date="2018" name="Nat. Microbiol.">
        <title>Leveraging single-cell genomics to expand the fungal tree of life.</title>
        <authorList>
            <person name="Ahrendt S.R."/>
            <person name="Quandt C.A."/>
            <person name="Ciobanu D."/>
            <person name="Clum A."/>
            <person name="Salamov A."/>
            <person name="Andreopoulos B."/>
            <person name="Cheng J.F."/>
            <person name="Woyke T."/>
            <person name="Pelin A."/>
            <person name="Henrissat B."/>
            <person name="Reynolds N.K."/>
            <person name="Benny G.L."/>
            <person name="Smith M.E."/>
            <person name="James T.Y."/>
            <person name="Grigoriev I.V."/>
        </authorList>
    </citation>
    <scope>NUCLEOTIDE SEQUENCE [LARGE SCALE GENOMIC DNA]</scope>
</reference>
<dbReference type="InterPro" id="IPR027417">
    <property type="entry name" value="P-loop_NTPase"/>
</dbReference>
<dbReference type="GO" id="GO:0003924">
    <property type="term" value="F:GTPase activity"/>
    <property type="evidence" value="ECO:0007669"/>
    <property type="project" value="InterPro"/>
</dbReference>
<dbReference type="GO" id="GO:0016020">
    <property type="term" value="C:membrane"/>
    <property type="evidence" value="ECO:0007669"/>
    <property type="project" value="TreeGrafter"/>
</dbReference>
<dbReference type="OrthoDB" id="415706at2759"/>
<evidence type="ECO:0000313" key="3">
    <source>
        <dbReference type="Proteomes" id="UP000269721"/>
    </source>
</evidence>
<dbReference type="GO" id="GO:0005737">
    <property type="term" value="C:cytoplasm"/>
    <property type="evidence" value="ECO:0007669"/>
    <property type="project" value="TreeGrafter"/>
</dbReference>
<dbReference type="AlphaFoldDB" id="A0A4P9W159"/>
<dbReference type="InterPro" id="IPR022812">
    <property type="entry name" value="Dynamin"/>
</dbReference>